<protein>
    <submittedName>
        <fullName evidence="1">Uncharacterized protein</fullName>
    </submittedName>
</protein>
<dbReference type="Proteomes" id="UP001236800">
    <property type="component" value="Chromosome"/>
</dbReference>
<dbReference type="EMBL" id="CP132914">
    <property type="protein sequence ID" value="WMB72609.1"/>
    <property type="molecule type" value="Genomic_DNA"/>
</dbReference>
<gene>
    <name evidence="1" type="ORF">RA178_19675</name>
</gene>
<dbReference type="GeneID" id="301341452"/>
<sequence length="144" mass="16335">MKKAMFLLGAVLLLVVTGWGLQQHLTIDTCLDKGGTWNDETQQCIRPFEQGIAFTRSDHNSAEPQTAYVYLSENLQQAEVFFAITDKPIILQAVTVTEGDTTPVLYKNDIEQIDIINVKEIFYLRYQHQAIYSANTFSRNLSSN</sequence>
<evidence type="ECO:0000313" key="1">
    <source>
        <dbReference type="EMBL" id="WMB72609.1"/>
    </source>
</evidence>
<dbReference type="RefSeq" id="WP_263171886.1">
    <property type="nucleotide sequence ID" value="NZ_CP132914.1"/>
</dbReference>
<accession>A0AA50Q309</accession>
<reference evidence="1" key="1">
    <citation type="submission" date="2023-08" db="EMBL/GenBank/DDBJ databases">
        <title>Complete genome sequence of Shewanella oncorhynchi Z-P2, a siderophore putrebactin-producing bacterium.</title>
        <authorList>
            <person name="Zhang Y."/>
        </authorList>
    </citation>
    <scope>NUCLEOTIDE SEQUENCE</scope>
    <source>
        <strain evidence="1">Z-P2</strain>
    </source>
</reference>
<dbReference type="KEGG" id="sog:RA178_19675"/>
<name>A0AA50Q309_9GAMM</name>
<organism evidence="1">
    <name type="scientific">Shewanella oncorhynchi</name>
    <dbReference type="NCBI Taxonomy" id="2726434"/>
    <lineage>
        <taxon>Bacteria</taxon>
        <taxon>Pseudomonadati</taxon>
        <taxon>Pseudomonadota</taxon>
        <taxon>Gammaproteobacteria</taxon>
        <taxon>Alteromonadales</taxon>
        <taxon>Shewanellaceae</taxon>
        <taxon>Shewanella</taxon>
    </lineage>
</organism>
<proteinExistence type="predicted"/>
<dbReference type="AlphaFoldDB" id="A0AA50Q309"/>